<keyword evidence="2 10" id="KW-0813">Transport</keyword>
<keyword evidence="3 10" id="KW-1134">Transmembrane beta strand</keyword>
<evidence type="ECO:0000256" key="11">
    <source>
        <dbReference type="RuleBase" id="RU003357"/>
    </source>
</evidence>
<evidence type="ECO:0000313" key="14">
    <source>
        <dbReference type="EMBL" id="EGK60645.1"/>
    </source>
</evidence>
<keyword evidence="8 14" id="KW-0675">Receptor</keyword>
<dbReference type="PROSITE" id="PS01156">
    <property type="entry name" value="TONB_DEPENDENT_REC_2"/>
    <property type="match status" value="1"/>
</dbReference>
<name>F5RL59_9FIRM</name>
<dbReference type="Pfam" id="PF00593">
    <property type="entry name" value="TonB_dep_Rec_b-barrel"/>
    <property type="match status" value="1"/>
</dbReference>
<dbReference type="PROSITE" id="PS52016">
    <property type="entry name" value="TONB_DEPENDENT_REC_3"/>
    <property type="match status" value="1"/>
</dbReference>
<gene>
    <name evidence="14" type="ORF">HMPREF9081_1026</name>
</gene>
<keyword evidence="6 11" id="KW-0798">TonB box</keyword>
<dbReference type="GO" id="GO:0009279">
    <property type="term" value="C:cell outer membrane"/>
    <property type="evidence" value="ECO:0007669"/>
    <property type="project" value="UniProtKB-SubCell"/>
</dbReference>
<evidence type="ECO:0000313" key="15">
    <source>
        <dbReference type="Proteomes" id="UP000004067"/>
    </source>
</evidence>
<dbReference type="EMBL" id="AFHQ01000029">
    <property type="protein sequence ID" value="EGK60645.1"/>
    <property type="molecule type" value="Genomic_DNA"/>
</dbReference>
<dbReference type="AlphaFoldDB" id="F5RL59"/>
<reference evidence="14 15" key="1">
    <citation type="submission" date="2011-04" db="EMBL/GenBank/DDBJ databases">
        <authorList>
            <person name="Muzny D."/>
            <person name="Qin X."/>
            <person name="Deng J."/>
            <person name="Jiang H."/>
            <person name="Liu Y."/>
            <person name="Qu J."/>
            <person name="Song X.-Z."/>
            <person name="Zhang L."/>
            <person name="Thornton R."/>
            <person name="Coyle M."/>
            <person name="Francisco L."/>
            <person name="Jackson L."/>
            <person name="Javaid M."/>
            <person name="Korchina V."/>
            <person name="Kovar C."/>
            <person name="Mata R."/>
            <person name="Mathew T."/>
            <person name="Ngo R."/>
            <person name="Nguyen L."/>
            <person name="Nguyen N."/>
            <person name="Okwuonu G."/>
            <person name="Ongeri F."/>
            <person name="Pham C."/>
            <person name="Simmons D."/>
            <person name="Wilczek-Boney K."/>
            <person name="Hale W."/>
            <person name="Jakkamsetti A."/>
            <person name="Pham P."/>
            <person name="Ruth R."/>
            <person name="San Lucas F."/>
            <person name="Warren J."/>
            <person name="Zhang J."/>
            <person name="Zhao Z."/>
            <person name="Zhou C."/>
            <person name="Zhu D."/>
            <person name="Lee S."/>
            <person name="Bess C."/>
            <person name="Blankenburg K."/>
            <person name="Forbes L."/>
            <person name="Fu Q."/>
            <person name="Gubbala S."/>
            <person name="Hirani K."/>
            <person name="Jayaseelan J.C."/>
            <person name="Lara F."/>
            <person name="Munidasa M."/>
            <person name="Palculict T."/>
            <person name="Patil S."/>
            <person name="Pu L.-L."/>
            <person name="Saada N."/>
            <person name="Tang L."/>
            <person name="Weissenberger G."/>
            <person name="Zhu Y."/>
            <person name="Hemphill L."/>
            <person name="Shang Y."/>
            <person name="Youmans B."/>
            <person name="Ayvaz T."/>
            <person name="Ross M."/>
            <person name="Santibanez J."/>
            <person name="Aqrawi P."/>
            <person name="Gross S."/>
            <person name="Joshi V."/>
            <person name="Fowler G."/>
            <person name="Nazareth L."/>
            <person name="Reid J."/>
            <person name="Worley K."/>
            <person name="Petrosino J."/>
            <person name="Highlander S."/>
            <person name="Gibbs R."/>
        </authorList>
    </citation>
    <scope>NUCLEOTIDE SEQUENCE [LARGE SCALE GENOMIC DNA]</scope>
    <source>
        <strain evidence="14 15">DSM 2778</strain>
    </source>
</reference>
<dbReference type="STRING" id="888060.HMPREF9081_1026"/>
<comment type="subcellular location">
    <subcellularLocation>
        <location evidence="1 10">Cell outer membrane</location>
        <topology evidence="1 10">Multi-pass membrane protein</topology>
    </subcellularLocation>
</comment>
<dbReference type="InterPro" id="IPR036942">
    <property type="entry name" value="Beta-barrel_TonB_sf"/>
</dbReference>
<dbReference type="Gene3D" id="2.40.170.20">
    <property type="entry name" value="TonB-dependent receptor, beta-barrel domain"/>
    <property type="match status" value="1"/>
</dbReference>
<feature type="domain" description="TonB-dependent receptor plug" evidence="13">
    <location>
        <begin position="87"/>
        <end position="208"/>
    </location>
</feature>
<evidence type="ECO:0000256" key="7">
    <source>
        <dbReference type="ARBA" id="ARBA00023136"/>
    </source>
</evidence>
<evidence type="ECO:0000259" key="13">
    <source>
        <dbReference type="Pfam" id="PF07715"/>
    </source>
</evidence>
<dbReference type="InterPro" id="IPR012910">
    <property type="entry name" value="Plug_dom"/>
</dbReference>
<sequence length="781" mass="88691">MMYCRIKCFLSKESKHMQKKLRRGTVLGILMSTMLMGGTDVYAQDAESTVPGEETVKTTYVTQDIDVEGKMKDPFGNVMTEQSYYRTGGDVNVIDRDTLEKRHYDQLSDALRQVPGVQIKTPGYRGGEYGYTQTHNIVTINGDDRVVVLVDGRRMDNSVGNVVSGRSTSGSKAVTDINQVTNIDNIEKIEVIKGPGASFYGSDATGGVINIITRKGTDKSYGSLDLSTGSWNRHNYKLNYAGSTDQGKLKYFFTLAREMGGDAKYKDGLSGNTYTYVNTGYKEETFNLRVDYDFDPTHSLQAAFNHMQSDADYPLTAPDHKYFNQADWDRIKTDYSVHKKYGDPKNPGYRTLWYMWAVTGAYNAYNKNNLDLTYTFHRDNGMESFVRYYEQHERYWGSFGGGSRQDSPVPDTPEWFEWGKANYRSRDHRSWYHHLENKGIQFQLGKSYGKHDVLTSWTYDNSKYYNTQVSTGKNTSVKRDSILGYIQDKILLSDKWELTPSLRFAHYSDVSHVSQDGVHSIGGASSNTITPSLNTQYRFDKDTSAYFGYSRVHRPLKPNDYTATNGADAANLQDEKGDVWTLGVRHEFSPNTTASVHYAYTRMSNAVVRYSIWDGAVSDFKLKYVNAKEVKKSINLSLQHQFNPHLSITAGYSHDFDKFSAKDGMTFDPELKWADGNVNSVINKLRPANTYTADLVYENGKLYTALTGTWYTGCNTMAYTSRRALVLDFNINYALQKDLTLYASVVNLTNQAYETVYTSYLGKGSWPQLGRHFLIGMKYKF</sequence>
<dbReference type="Pfam" id="PF07715">
    <property type="entry name" value="Plug"/>
    <property type="match status" value="1"/>
</dbReference>
<feature type="domain" description="TonB-dependent receptor-like beta-barrel" evidence="12">
    <location>
        <begin position="317"/>
        <end position="748"/>
    </location>
</feature>
<evidence type="ECO:0000256" key="1">
    <source>
        <dbReference type="ARBA" id="ARBA00004571"/>
    </source>
</evidence>
<evidence type="ECO:0000259" key="12">
    <source>
        <dbReference type="Pfam" id="PF00593"/>
    </source>
</evidence>
<protein>
    <submittedName>
        <fullName evidence="14">TonB-dependent receptor</fullName>
    </submittedName>
</protein>
<organism evidence="14 15">
    <name type="scientific">Centipeda periodontii DSM 2778</name>
    <dbReference type="NCBI Taxonomy" id="888060"/>
    <lineage>
        <taxon>Bacteria</taxon>
        <taxon>Bacillati</taxon>
        <taxon>Bacillota</taxon>
        <taxon>Negativicutes</taxon>
        <taxon>Selenomonadales</taxon>
        <taxon>Selenomonadaceae</taxon>
        <taxon>Centipeda</taxon>
    </lineage>
</organism>
<dbReference type="GO" id="GO:0044718">
    <property type="term" value="P:siderophore transmembrane transport"/>
    <property type="evidence" value="ECO:0007669"/>
    <property type="project" value="TreeGrafter"/>
</dbReference>
<evidence type="ECO:0000256" key="8">
    <source>
        <dbReference type="ARBA" id="ARBA00023170"/>
    </source>
</evidence>
<evidence type="ECO:0000256" key="4">
    <source>
        <dbReference type="ARBA" id="ARBA00022692"/>
    </source>
</evidence>
<dbReference type="CDD" id="cd01347">
    <property type="entry name" value="ligand_gated_channel"/>
    <property type="match status" value="1"/>
</dbReference>
<accession>F5RL59</accession>
<dbReference type="InterPro" id="IPR037066">
    <property type="entry name" value="Plug_dom_sf"/>
</dbReference>
<dbReference type="GO" id="GO:0015344">
    <property type="term" value="F:siderophore uptake transmembrane transporter activity"/>
    <property type="evidence" value="ECO:0007669"/>
    <property type="project" value="TreeGrafter"/>
</dbReference>
<dbReference type="Gene3D" id="2.170.130.10">
    <property type="entry name" value="TonB-dependent receptor, plug domain"/>
    <property type="match status" value="1"/>
</dbReference>
<evidence type="ECO:0000256" key="3">
    <source>
        <dbReference type="ARBA" id="ARBA00022452"/>
    </source>
</evidence>
<keyword evidence="7 10" id="KW-0472">Membrane</keyword>
<evidence type="ECO:0000256" key="2">
    <source>
        <dbReference type="ARBA" id="ARBA00022448"/>
    </source>
</evidence>
<keyword evidence="5" id="KW-0732">Signal</keyword>
<evidence type="ECO:0000256" key="9">
    <source>
        <dbReference type="ARBA" id="ARBA00023237"/>
    </source>
</evidence>
<dbReference type="SUPFAM" id="SSF56935">
    <property type="entry name" value="Porins"/>
    <property type="match status" value="1"/>
</dbReference>
<evidence type="ECO:0000256" key="5">
    <source>
        <dbReference type="ARBA" id="ARBA00022729"/>
    </source>
</evidence>
<proteinExistence type="inferred from homology"/>
<evidence type="ECO:0000256" key="6">
    <source>
        <dbReference type="ARBA" id="ARBA00023077"/>
    </source>
</evidence>
<keyword evidence="15" id="KW-1185">Reference proteome</keyword>
<keyword evidence="4 10" id="KW-0812">Transmembrane</keyword>
<dbReference type="Proteomes" id="UP000004067">
    <property type="component" value="Unassembled WGS sequence"/>
</dbReference>
<keyword evidence="9 10" id="KW-0998">Cell outer membrane</keyword>
<comment type="similarity">
    <text evidence="10 11">Belongs to the TonB-dependent receptor family.</text>
</comment>
<dbReference type="eggNOG" id="COG4771">
    <property type="taxonomic scope" value="Bacteria"/>
</dbReference>
<comment type="caution">
    <text evidence="14">The sequence shown here is derived from an EMBL/GenBank/DDBJ whole genome shotgun (WGS) entry which is preliminary data.</text>
</comment>
<dbReference type="PANTHER" id="PTHR30069:SF29">
    <property type="entry name" value="HEMOGLOBIN AND HEMOGLOBIN-HAPTOGLOBIN-BINDING PROTEIN 1-RELATED"/>
    <property type="match status" value="1"/>
</dbReference>
<dbReference type="InterPro" id="IPR039426">
    <property type="entry name" value="TonB-dep_rcpt-like"/>
</dbReference>
<dbReference type="HOGENOM" id="CLU_008287_18_0_9"/>
<evidence type="ECO:0000256" key="10">
    <source>
        <dbReference type="PROSITE-ProRule" id="PRU01360"/>
    </source>
</evidence>
<dbReference type="PANTHER" id="PTHR30069">
    <property type="entry name" value="TONB-DEPENDENT OUTER MEMBRANE RECEPTOR"/>
    <property type="match status" value="1"/>
</dbReference>
<dbReference type="InterPro" id="IPR000531">
    <property type="entry name" value="Beta-barrel_TonB"/>
</dbReference>
<dbReference type="InterPro" id="IPR010917">
    <property type="entry name" value="TonB_rcpt_CS"/>
</dbReference>